<dbReference type="RefSeq" id="WP_028002630.1">
    <property type="nucleotide sequence ID" value="NZ_JAGILA010000003.1"/>
</dbReference>
<sequence length="342" mass="38384">MRFLLLSDIHDNLLAVQQMRAQESNSFDALVVAGDIGSHTAQQIFDVLATFRCPVLYVYGNWDYKLAYDASFGDACHHLHLSPFESGPIAFVGFSGCTAHWGQNPEARRLFQEVDDANSQIIRSLSEAKNGERRGKSLVEAEYTAAVDALTAASRRPPSQRKLKALDADRRRKLAALSKAVEEVKSTDAYSLYVHQRSAVSGEALVRNRRALSEVLEQLDTARERAVVVTHDRLFKTQIDFPGVPIFLFGHRHGFAETTFQGAKHVNVSALDIRRLIRPKEFSRGDHFEQFRNLNVGNYAILEWSQATGFAVKCVGLEIGLDWQENWELETSFQMPGAPFLS</sequence>
<comment type="caution">
    <text evidence="3">The sequence shown here is derived from an EMBL/GenBank/DDBJ whole genome shotgun (WGS) entry which is preliminary data.</text>
</comment>
<evidence type="ECO:0000259" key="2">
    <source>
        <dbReference type="Pfam" id="PF12850"/>
    </source>
</evidence>
<dbReference type="Proteomes" id="UP000730739">
    <property type="component" value="Unassembled WGS sequence"/>
</dbReference>
<evidence type="ECO:0000313" key="3">
    <source>
        <dbReference type="EMBL" id="MBP2236282.1"/>
    </source>
</evidence>
<dbReference type="EMBL" id="JAGILA010000003">
    <property type="protein sequence ID" value="MBP2236282.1"/>
    <property type="molecule type" value="Genomic_DNA"/>
</dbReference>
<dbReference type="InterPro" id="IPR029052">
    <property type="entry name" value="Metallo-depent_PP-like"/>
</dbReference>
<name>A0ABS4R347_9HYPH</name>
<organism evidence="3 4">
    <name type="scientific">Sinorhizobium kostiense</name>
    <dbReference type="NCBI Taxonomy" id="76747"/>
    <lineage>
        <taxon>Bacteria</taxon>
        <taxon>Pseudomonadati</taxon>
        <taxon>Pseudomonadota</taxon>
        <taxon>Alphaproteobacteria</taxon>
        <taxon>Hyphomicrobiales</taxon>
        <taxon>Rhizobiaceae</taxon>
        <taxon>Sinorhizobium/Ensifer group</taxon>
        <taxon>Sinorhizobium</taxon>
    </lineage>
</organism>
<dbReference type="Pfam" id="PF12850">
    <property type="entry name" value="Metallophos_2"/>
    <property type="match status" value="1"/>
</dbReference>
<feature type="domain" description="Calcineurin-like phosphoesterase" evidence="2">
    <location>
        <begin position="1"/>
        <end position="72"/>
    </location>
</feature>
<dbReference type="SUPFAM" id="SSF56300">
    <property type="entry name" value="Metallo-dependent phosphatases"/>
    <property type="match status" value="1"/>
</dbReference>
<gene>
    <name evidence="3" type="ORF">J2Z31_002796</name>
</gene>
<protein>
    <recommendedName>
        <fullName evidence="2">Calcineurin-like phosphoesterase domain-containing protein</fullName>
    </recommendedName>
</protein>
<dbReference type="InterPro" id="IPR024654">
    <property type="entry name" value="Calcineurin-like_PHP_lpxH"/>
</dbReference>
<evidence type="ECO:0000313" key="4">
    <source>
        <dbReference type="Proteomes" id="UP000730739"/>
    </source>
</evidence>
<keyword evidence="4" id="KW-1185">Reference proteome</keyword>
<accession>A0ABS4R347</accession>
<reference evidence="3 4" key="1">
    <citation type="submission" date="2021-03" db="EMBL/GenBank/DDBJ databases">
        <title>Genomic Encyclopedia of Type Strains, Phase IV (KMG-IV): sequencing the most valuable type-strain genomes for metagenomic binning, comparative biology and taxonomic classification.</title>
        <authorList>
            <person name="Goeker M."/>
        </authorList>
    </citation>
    <scope>NUCLEOTIDE SEQUENCE [LARGE SCALE GENOMIC DNA]</scope>
    <source>
        <strain evidence="3 4">DSM 13372</strain>
    </source>
</reference>
<evidence type="ECO:0000256" key="1">
    <source>
        <dbReference type="ARBA" id="ARBA00008950"/>
    </source>
</evidence>
<comment type="similarity">
    <text evidence="1">Belongs to the metallophosphoesterase superfamily. YfcE family.</text>
</comment>
<dbReference type="Gene3D" id="3.60.21.10">
    <property type="match status" value="1"/>
</dbReference>
<proteinExistence type="inferred from homology"/>